<feature type="transmembrane region" description="Helical" evidence="1">
    <location>
        <begin position="104"/>
        <end position="127"/>
    </location>
</feature>
<dbReference type="Proteomes" id="UP000239833">
    <property type="component" value="Chromosome"/>
</dbReference>
<proteinExistence type="predicted"/>
<dbReference type="PANTHER" id="PTHR33490:SF3">
    <property type="entry name" value="CONSERVED INTEGRAL MEMBRANE PROTEIN"/>
    <property type="match status" value="1"/>
</dbReference>
<evidence type="ECO:0000259" key="2">
    <source>
        <dbReference type="SMART" id="SM00460"/>
    </source>
</evidence>
<dbReference type="GeneID" id="64220153"/>
<organism evidence="3 4">
    <name type="scientific">Paenibacillus larvae subsp. larvae</name>
    <dbReference type="NCBI Taxonomy" id="147375"/>
    <lineage>
        <taxon>Bacteria</taxon>
        <taxon>Bacillati</taxon>
        <taxon>Bacillota</taxon>
        <taxon>Bacilli</taxon>
        <taxon>Bacillales</taxon>
        <taxon>Paenibacillaceae</taxon>
        <taxon>Paenibacillus</taxon>
    </lineage>
</organism>
<protein>
    <submittedName>
        <fullName evidence="3">Transglutaminase domain protein</fullName>
    </submittedName>
</protein>
<dbReference type="EMBL" id="CP019655">
    <property type="protein sequence ID" value="AVF27913.1"/>
    <property type="molecule type" value="Genomic_DNA"/>
</dbReference>
<dbReference type="Gene3D" id="3.10.620.30">
    <property type="match status" value="1"/>
</dbReference>
<dbReference type="Pfam" id="PF01841">
    <property type="entry name" value="Transglut_core"/>
    <property type="match status" value="1"/>
</dbReference>
<reference evidence="4" key="1">
    <citation type="submission" date="2017-02" db="EMBL/GenBank/DDBJ databases">
        <title>Delineation of Paenibacillus larvae strains originating from foulbrood outbreaks.</title>
        <authorList>
            <person name="Beims H."/>
            <person name="Bunk B."/>
            <person name="Sproeer C."/>
            <person name="Mohr K.I."/>
            <person name="Pradella S."/>
            <person name="Guenther G."/>
            <person name="Rohde M."/>
            <person name="von der Ohe W."/>
            <person name="Steinert M."/>
        </authorList>
    </citation>
    <scope>NUCLEOTIDE SEQUENCE [LARGE SCALE GENOMIC DNA]</scope>
    <source>
        <strain evidence="4">Eric_III</strain>
    </source>
</reference>
<name>A0A2L1UHK3_9BACL</name>
<feature type="transmembrane region" description="Helical" evidence="1">
    <location>
        <begin position="148"/>
        <end position="177"/>
    </location>
</feature>
<evidence type="ECO:0000313" key="3">
    <source>
        <dbReference type="EMBL" id="AVF27913.1"/>
    </source>
</evidence>
<feature type="domain" description="Transglutaminase-like" evidence="2">
    <location>
        <begin position="298"/>
        <end position="361"/>
    </location>
</feature>
<keyword evidence="1" id="KW-0472">Membrane</keyword>
<dbReference type="InterPro" id="IPR038765">
    <property type="entry name" value="Papain-like_cys_pep_sf"/>
</dbReference>
<gene>
    <name evidence="3" type="ORF">ERICIII_03807</name>
</gene>
<dbReference type="RefSeq" id="WP_077995895.1">
    <property type="nucleotide sequence ID" value="NZ_CP019655.1"/>
</dbReference>
<dbReference type="InterPro" id="IPR002931">
    <property type="entry name" value="Transglutaminase-like"/>
</dbReference>
<dbReference type="SMART" id="SM00460">
    <property type="entry name" value="TGc"/>
    <property type="match status" value="1"/>
</dbReference>
<dbReference type="STRING" id="147375.BXP28_11235"/>
<keyword evidence="1" id="KW-1133">Transmembrane helix</keyword>
<dbReference type="PANTHER" id="PTHR33490">
    <property type="entry name" value="BLR5614 PROTEIN-RELATED"/>
    <property type="match status" value="1"/>
</dbReference>
<feature type="transmembrane region" description="Helical" evidence="1">
    <location>
        <begin position="6"/>
        <end position="29"/>
    </location>
</feature>
<feature type="transmembrane region" description="Helical" evidence="1">
    <location>
        <begin position="41"/>
        <end position="62"/>
    </location>
</feature>
<accession>A0A2L1UHK3</accession>
<evidence type="ECO:0000313" key="4">
    <source>
        <dbReference type="Proteomes" id="UP000239833"/>
    </source>
</evidence>
<dbReference type="SUPFAM" id="SSF54001">
    <property type="entry name" value="Cysteine proteinases"/>
    <property type="match status" value="1"/>
</dbReference>
<sequence length="382" mass="43103">MNGTGEWLFSLNLISILIIIVLLGSVVQGAIRGASGSVRRLFLMILQGIITIISLLVTWQLAQYASPHLQSWLQNKNITIPSGDLNYFKQLYYTVVTGIRDFTLFRIGLLFLLIYLIIKPLLSWILSPFMGRWLSGHYREEMDGTHSLVSAVVGGAIGVIMGAARSLIIIMILFIYASVYPQSPMTSYIQASPIYQKGAQEIIAPFTGDFITSQIPVFTRAVEQEFNQILQRKYEVVDANVPDDIVAAAKKVTAGAKTDEEKARRLYKWVGSRVKYDWNKVKMYEEQRVWKEQTPQDTFTSREGVCIDYSRLYAVMARAVGLDVKVVTGLGYDGKGGYGPHAWNEVYLAEKDKWVPLDSTWYSSGGNWFNPPNFDQTHIREA</sequence>
<keyword evidence="1" id="KW-0812">Transmembrane</keyword>
<dbReference type="AlphaFoldDB" id="A0A2L1UHK3"/>
<evidence type="ECO:0000256" key="1">
    <source>
        <dbReference type="SAM" id="Phobius"/>
    </source>
</evidence>